<dbReference type="EMBL" id="JBHFEH010000009">
    <property type="protein sequence ID" value="KAL2056112.1"/>
    <property type="molecule type" value="Genomic_DNA"/>
</dbReference>
<organism evidence="2 3">
    <name type="scientific">Lepraria finkii</name>
    <dbReference type="NCBI Taxonomy" id="1340010"/>
    <lineage>
        <taxon>Eukaryota</taxon>
        <taxon>Fungi</taxon>
        <taxon>Dikarya</taxon>
        <taxon>Ascomycota</taxon>
        <taxon>Pezizomycotina</taxon>
        <taxon>Lecanoromycetes</taxon>
        <taxon>OSLEUM clade</taxon>
        <taxon>Lecanoromycetidae</taxon>
        <taxon>Lecanorales</taxon>
        <taxon>Lecanorineae</taxon>
        <taxon>Stereocaulaceae</taxon>
        <taxon>Lepraria</taxon>
    </lineage>
</organism>
<evidence type="ECO:0000313" key="3">
    <source>
        <dbReference type="Proteomes" id="UP001590951"/>
    </source>
</evidence>
<gene>
    <name evidence="2" type="ORF">ABVK25_003755</name>
</gene>
<name>A0ABR4BE29_9LECA</name>
<reference evidence="2 3" key="1">
    <citation type="submission" date="2024-09" db="EMBL/GenBank/DDBJ databases">
        <title>Rethinking Asexuality: The Enigmatic Case of Functional Sexual Genes in Lepraria (Stereocaulaceae).</title>
        <authorList>
            <person name="Doellman M."/>
            <person name="Sun Y."/>
            <person name="Barcenas-Pena A."/>
            <person name="Lumbsch H.T."/>
            <person name="Grewe F."/>
        </authorList>
    </citation>
    <scope>NUCLEOTIDE SEQUENCE [LARGE SCALE GENOMIC DNA]</scope>
    <source>
        <strain evidence="2 3">Grewe 0041</strain>
    </source>
</reference>
<evidence type="ECO:0000313" key="2">
    <source>
        <dbReference type="EMBL" id="KAL2056112.1"/>
    </source>
</evidence>
<sequence>MGRYIQNCSSAFSWAQRVGPSVSKGSDAYTNWSAPEYASDYRKTLDRWATPLSFTVFHELCHLLLNMDDYVLSRPFEWLGGTINKAYRFKGAVQLAQEQPDAIIDSVDNFTMSVFALFISENGWSTGIATKAGPVPSAAPRAPAGGGDGSDDSFQIQ</sequence>
<dbReference type="Proteomes" id="UP001590951">
    <property type="component" value="Unassembled WGS sequence"/>
</dbReference>
<proteinExistence type="predicted"/>
<comment type="caution">
    <text evidence="2">The sequence shown here is derived from an EMBL/GenBank/DDBJ whole genome shotgun (WGS) entry which is preliminary data.</text>
</comment>
<feature type="compositionally biased region" description="Low complexity" evidence="1">
    <location>
        <begin position="134"/>
        <end position="143"/>
    </location>
</feature>
<accession>A0ABR4BE29</accession>
<evidence type="ECO:0000256" key="1">
    <source>
        <dbReference type="SAM" id="MobiDB-lite"/>
    </source>
</evidence>
<keyword evidence="3" id="KW-1185">Reference proteome</keyword>
<protein>
    <submittedName>
        <fullName evidence="2">Uncharacterized protein</fullName>
    </submittedName>
</protein>
<feature type="region of interest" description="Disordered" evidence="1">
    <location>
        <begin position="134"/>
        <end position="157"/>
    </location>
</feature>